<dbReference type="PANTHER" id="PTHR40691">
    <property type="entry name" value="(NA+)-NQR MATURATION NQRM"/>
    <property type="match status" value="1"/>
</dbReference>
<reference evidence="1 2" key="1">
    <citation type="submission" date="2017-02" db="EMBL/GenBank/DDBJ databases">
        <title>Draft genome sequence of Haemophilus felis CCUG 31170 type strain.</title>
        <authorList>
            <person name="Engstrom-Jakobsson H."/>
            <person name="Salva-Serra F."/>
            <person name="Thorell K."/>
            <person name="Gonzales-Siles L."/>
            <person name="Karlsson R."/>
            <person name="Boulund F."/>
            <person name="Engstrand L."/>
            <person name="Kristiansson E."/>
            <person name="Moore E."/>
        </authorList>
    </citation>
    <scope>NUCLEOTIDE SEQUENCE [LARGE SCALE GENOMIC DNA]</scope>
    <source>
        <strain evidence="1 2">CCUG 31170</strain>
    </source>
</reference>
<name>A0A1T0AVX0_9PAST</name>
<evidence type="ECO:0008006" key="3">
    <source>
        <dbReference type="Google" id="ProtNLM"/>
    </source>
</evidence>
<dbReference type="STRING" id="123822.B0188_09870"/>
<sequence>MKLFLATFVIFILVIAGMAIGYIFKKKSIAGSCGGISALGLKKVCDCEEPCDNLQAKLEAGDEAAKAEYEEKFAKKAAPQFYEVK</sequence>
<accession>A0A1T0AVX0</accession>
<keyword evidence="2" id="KW-1185">Reference proteome</keyword>
<dbReference type="OrthoDB" id="5296227at2"/>
<proteinExistence type="predicted"/>
<dbReference type="Proteomes" id="UP000190023">
    <property type="component" value="Unassembled WGS sequence"/>
</dbReference>
<evidence type="ECO:0000313" key="2">
    <source>
        <dbReference type="Proteomes" id="UP000190023"/>
    </source>
</evidence>
<dbReference type="PANTHER" id="PTHR40691:SF1">
    <property type="entry name" value="EXPORTED PROTEIN"/>
    <property type="match status" value="1"/>
</dbReference>
<dbReference type="EMBL" id="MUYB01000047">
    <property type="protein sequence ID" value="OOS01317.1"/>
    <property type="molecule type" value="Genomic_DNA"/>
</dbReference>
<evidence type="ECO:0000313" key="1">
    <source>
        <dbReference type="EMBL" id="OOS01317.1"/>
    </source>
</evidence>
<organism evidence="1 2">
    <name type="scientific">[Haemophilus] felis</name>
    <dbReference type="NCBI Taxonomy" id="123822"/>
    <lineage>
        <taxon>Bacteria</taxon>
        <taxon>Pseudomonadati</taxon>
        <taxon>Pseudomonadota</taxon>
        <taxon>Gammaproteobacteria</taxon>
        <taxon>Pasteurellales</taxon>
        <taxon>Pasteurellaceae</taxon>
    </lineage>
</organism>
<comment type="caution">
    <text evidence="1">The sequence shown here is derived from an EMBL/GenBank/DDBJ whole genome shotgun (WGS) entry which is preliminary data.</text>
</comment>
<dbReference type="Pfam" id="PF04400">
    <property type="entry name" value="NqrM"/>
    <property type="match status" value="1"/>
</dbReference>
<protein>
    <recommendedName>
        <fullName evidence="3">Na(+)-translocating NADH-quinone reductase subunit E</fullName>
    </recommendedName>
</protein>
<dbReference type="InterPro" id="IPR007495">
    <property type="entry name" value="NqrM"/>
</dbReference>
<dbReference type="AlphaFoldDB" id="A0A1T0AVX0"/>
<gene>
    <name evidence="1" type="ORF">B0188_09870</name>
</gene>